<feature type="compositionally biased region" description="Basic and acidic residues" evidence="1">
    <location>
        <begin position="242"/>
        <end position="267"/>
    </location>
</feature>
<keyword evidence="4" id="KW-1185">Reference proteome</keyword>
<sequence length="286" mass="34051">MKKSQILKMFSKYRITTSILIFGIIIWIAYLILNSIGVPEFKNKWKQVCEHNYCNFSEYGYYETAEQNQPNKENCFIFGDCMDLNYTYITKNIIITSSKKCYQSDSDKVLVGNVEILTRNGDKYFASEIIIEGKNILIPGNVKIYRKNKIENLNNISLRNFFPFYNNTFLRLFSEYKNFKLHRDSYDYYSPDTYRSHKFCENNDKIIYRETDNENKKKNTSVETENFKNRGYYYSPNINNNSDKKDRNQLEEEFSSDHVSEYEREILEDYDSIDSGETPYDGDDGY</sequence>
<feature type="transmembrane region" description="Helical" evidence="2">
    <location>
        <begin position="12"/>
        <end position="33"/>
    </location>
</feature>
<evidence type="ECO:0000256" key="1">
    <source>
        <dbReference type="SAM" id="MobiDB-lite"/>
    </source>
</evidence>
<reference evidence="3 4" key="1">
    <citation type="submission" date="2009-10" db="EMBL/GenBank/DDBJ databases">
        <authorList>
            <person name="Harkins D.M."/>
            <person name="Madupu R."/>
            <person name="Durkin A.S."/>
            <person name="Torralba M."/>
            <person name="Methe B."/>
            <person name="Sutton G.G."/>
            <person name="Strausberg R.L."/>
            <person name="Nelson K.E."/>
        </authorList>
    </citation>
    <scope>NUCLEOTIDE SEQUENCE [LARGE SCALE GENOMIC DNA]</scope>
    <source>
        <strain evidence="3 4">F0264</strain>
    </source>
</reference>
<name>D0GJI4_9FUSO</name>
<feature type="region of interest" description="Disordered" evidence="1">
    <location>
        <begin position="231"/>
        <end position="286"/>
    </location>
</feature>
<keyword evidence="2" id="KW-1133">Transmembrane helix</keyword>
<keyword evidence="2" id="KW-0812">Transmembrane</keyword>
<gene>
    <name evidence="3" type="ORF">HMPREF0554_2417</name>
</gene>
<protein>
    <submittedName>
        <fullName evidence="3">Uncharacterized protein</fullName>
    </submittedName>
</protein>
<evidence type="ECO:0000313" key="4">
    <source>
        <dbReference type="Proteomes" id="UP000004226"/>
    </source>
</evidence>
<dbReference type="RefSeq" id="WP_006806642.1">
    <property type="nucleotide sequence ID" value="NZ_ADAD01000043.1"/>
</dbReference>
<keyword evidence="2" id="KW-0472">Membrane</keyword>
<comment type="caution">
    <text evidence="3">The sequence shown here is derived from an EMBL/GenBank/DDBJ whole genome shotgun (WGS) entry which is preliminary data.</text>
</comment>
<feature type="compositionally biased region" description="Acidic residues" evidence="1">
    <location>
        <begin position="268"/>
        <end position="286"/>
    </location>
</feature>
<proteinExistence type="predicted"/>
<evidence type="ECO:0000313" key="3">
    <source>
        <dbReference type="EMBL" id="EEY35753.1"/>
    </source>
</evidence>
<evidence type="ECO:0000256" key="2">
    <source>
        <dbReference type="SAM" id="Phobius"/>
    </source>
</evidence>
<accession>D0GJI4</accession>
<dbReference type="EMBL" id="ADAD01000043">
    <property type="protein sequence ID" value="EEY35753.1"/>
    <property type="molecule type" value="Genomic_DNA"/>
</dbReference>
<dbReference type="AlphaFoldDB" id="D0GJI4"/>
<dbReference type="Proteomes" id="UP000004226">
    <property type="component" value="Unassembled WGS sequence"/>
</dbReference>
<organism evidence="3 4">
    <name type="scientific">Pseudoleptotrichia goodfellowii F0264</name>
    <dbReference type="NCBI Taxonomy" id="596323"/>
    <lineage>
        <taxon>Bacteria</taxon>
        <taxon>Fusobacteriati</taxon>
        <taxon>Fusobacteriota</taxon>
        <taxon>Fusobacteriia</taxon>
        <taxon>Fusobacteriales</taxon>
        <taxon>Leptotrichiaceae</taxon>
        <taxon>Pseudoleptotrichia</taxon>
    </lineage>
</organism>